<protein>
    <submittedName>
        <fullName evidence="3">SAM-dependent methyltransferase</fullName>
    </submittedName>
</protein>
<dbReference type="PANTHER" id="PTHR12049">
    <property type="entry name" value="PROTEIN ARGININE METHYLTRANSFERASE NDUFAF7, MITOCHONDRIAL"/>
    <property type="match status" value="1"/>
</dbReference>
<dbReference type="SUPFAM" id="SSF53335">
    <property type="entry name" value="S-adenosyl-L-methionine-dependent methyltransferases"/>
    <property type="match status" value="1"/>
</dbReference>
<dbReference type="Proteomes" id="UP000515679">
    <property type="component" value="Chromosome"/>
</dbReference>
<sequence length="402" mass="45887">MTTRHGKGVCALADVFSETPLTAIIRDAIKESIRSGKLDNGEELSAIPFHQYMKQCLYHHEFGYYRSTAARVGREGDFYTSAYIGELMGEQLASEISRMASEWFARDRAFEIMDWGGGTGRLSRQMLDEWETRNGTAGQSERKTDFRITLVEDNPGHQRVAREQLADYIIAGKARVVGSDEGESLLSGERPIFIVANELLDAFPTYRLVRRNGCLWEWGVACVENKGLTACLMEPVDQRLETWVQRTGLELLENQSIEVNLDAADWAEKLAGRLGRGMLLFVDYGDETEELLAPHRMDGTLLCYRNHKAHNNPYEVPGEQDLTSHVNFSHVRQVVERQGWKEQWYGTQKRFLIESGIMSKLSAHTFMDPFHPVVRRNRAIRQLLLSDGMSELFKVQLFLKTE</sequence>
<dbReference type="GO" id="GO:0032259">
    <property type="term" value="P:methylation"/>
    <property type="evidence" value="ECO:0007669"/>
    <property type="project" value="UniProtKB-KW"/>
</dbReference>
<dbReference type="InterPro" id="IPR029063">
    <property type="entry name" value="SAM-dependent_MTases_sf"/>
</dbReference>
<dbReference type="EMBL" id="CP041969">
    <property type="protein sequence ID" value="QMV40397.1"/>
    <property type="molecule type" value="Genomic_DNA"/>
</dbReference>
<gene>
    <name evidence="3" type="ORF">FPL14_03665</name>
</gene>
<name>A0A7G5BTW3_9BACL</name>
<accession>A0A7G5BTW3</accession>
<proteinExistence type="predicted"/>
<evidence type="ECO:0000256" key="2">
    <source>
        <dbReference type="ARBA" id="ARBA00022679"/>
    </source>
</evidence>
<organism evidence="3 4">
    <name type="scientific">Cohnella cholangitidis</name>
    <dbReference type="NCBI Taxonomy" id="2598458"/>
    <lineage>
        <taxon>Bacteria</taxon>
        <taxon>Bacillati</taxon>
        <taxon>Bacillota</taxon>
        <taxon>Bacilli</taxon>
        <taxon>Bacillales</taxon>
        <taxon>Paenibacillaceae</taxon>
        <taxon>Cohnella</taxon>
    </lineage>
</organism>
<dbReference type="AlphaFoldDB" id="A0A7G5BTW3"/>
<dbReference type="Pfam" id="PF02636">
    <property type="entry name" value="Methyltransf_28"/>
    <property type="match status" value="1"/>
</dbReference>
<dbReference type="KEGG" id="cchl:FPL14_03665"/>
<dbReference type="GO" id="GO:0035243">
    <property type="term" value="F:protein-arginine omega-N symmetric methyltransferase activity"/>
    <property type="evidence" value="ECO:0007669"/>
    <property type="project" value="TreeGrafter"/>
</dbReference>
<reference evidence="3 4" key="1">
    <citation type="submission" date="2019-07" db="EMBL/GenBank/DDBJ databases">
        <authorList>
            <person name="Kim J.K."/>
            <person name="Cheong H.-M."/>
            <person name="Choi Y."/>
            <person name="Hwang K.J."/>
            <person name="Lee S."/>
            <person name="Choi C."/>
        </authorList>
    </citation>
    <scope>NUCLEOTIDE SEQUENCE [LARGE SCALE GENOMIC DNA]</scope>
    <source>
        <strain evidence="3 4">KS 22</strain>
    </source>
</reference>
<keyword evidence="2 3" id="KW-0808">Transferase</keyword>
<dbReference type="PANTHER" id="PTHR12049:SF7">
    <property type="entry name" value="PROTEIN ARGININE METHYLTRANSFERASE NDUFAF7, MITOCHONDRIAL"/>
    <property type="match status" value="1"/>
</dbReference>
<keyword evidence="1 3" id="KW-0489">Methyltransferase</keyword>
<dbReference type="InterPro" id="IPR038375">
    <property type="entry name" value="NDUFAF7_sf"/>
</dbReference>
<keyword evidence="4" id="KW-1185">Reference proteome</keyword>
<evidence type="ECO:0000313" key="3">
    <source>
        <dbReference type="EMBL" id="QMV40397.1"/>
    </source>
</evidence>
<dbReference type="InterPro" id="IPR003788">
    <property type="entry name" value="NDUFAF7"/>
</dbReference>
<evidence type="ECO:0000313" key="4">
    <source>
        <dbReference type="Proteomes" id="UP000515679"/>
    </source>
</evidence>
<dbReference type="Gene3D" id="3.40.50.12710">
    <property type="match status" value="1"/>
</dbReference>
<evidence type="ECO:0000256" key="1">
    <source>
        <dbReference type="ARBA" id="ARBA00022603"/>
    </source>
</evidence>